<dbReference type="GO" id="GO:0016787">
    <property type="term" value="F:hydrolase activity"/>
    <property type="evidence" value="ECO:0007669"/>
    <property type="project" value="UniProtKB-KW"/>
</dbReference>
<keyword evidence="4" id="KW-1185">Reference proteome</keyword>
<proteinExistence type="predicted"/>
<feature type="domain" description="AB hydrolase-1" evidence="2">
    <location>
        <begin position="76"/>
        <end position="182"/>
    </location>
</feature>
<dbReference type="InterPro" id="IPR050266">
    <property type="entry name" value="AB_hydrolase_sf"/>
</dbReference>
<dbReference type="SUPFAM" id="SSF53474">
    <property type="entry name" value="alpha/beta-Hydrolases"/>
    <property type="match status" value="1"/>
</dbReference>
<dbReference type="Proteomes" id="UP000297693">
    <property type="component" value="Unassembled WGS sequence"/>
</dbReference>
<gene>
    <name evidence="3" type="ORF">EHQ58_05370</name>
</gene>
<organism evidence="3 4">
    <name type="scientific">Leptospira ognonensis</name>
    <dbReference type="NCBI Taxonomy" id="2484945"/>
    <lineage>
        <taxon>Bacteria</taxon>
        <taxon>Pseudomonadati</taxon>
        <taxon>Spirochaetota</taxon>
        <taxon>Spirochaetia</taxon>
        <taxon>Leptospirales</taxon>
        <taxon>Leptospiraceae</taxon>
        <taxon>Leptospira</taxon>
    </lineage>
</organism>
<evidence type="ECO:0000313" key="3">
    <source>
        <dbReference type="EMBL" id="TGL61212.1"/>
    </source>
</evidence>
<dbReference type="RefSeq" id="WP_135622853.1">
    <property type="nucleotide sequence ID" value="NZ_RQGD01000020.1"/>
</dbReference>
<name>A0A4R9K4X9_9LEPT</name>
<dbReference type="InterPro" id="IPR029058">
    <property type="entry name" value="AB_hydrolase_fold"/>
</dbReference>
<evidence type="ECO:0000259" key="2">
    <source>
        <dbReference type="Pfam" id="PF00561"/>
    </source>
</evidence>
<sequence length="341" mass="38753">MKILGKWLVATLLVLLSFLASTYKWKAPEYSFNQVSTYADFDEYYNKELETSKAEKTRPDNEEKLIRYSNEKTPIAILYIHGFGASRMEGEEVVNQVADAFQANIYYVRLPGHGTNVEDHKNTPFTSYLQDAETALLMSSALGEKVVLIGTSMGGLISTYLAAKHPDKIAAVILASPFYEFPDPTANVFKFSWGKTFIHLVMGEIRKSVEQDSKNDSYNYWYKDQYYDAIQNIMDLKRFVEKENSLSKIEAPVLLFYFYKSEAMQDRSASVKAMLSAFDTIQNSPKHNPLNKAVKIEDGDHVLFSKFAKVDKPLLLREMVTFITASTGVETAKPNSKKPKR</sequence>
<comment type="caution">
    <text evidence="3">The sequence shown here is derived from an EMBL/GenBank/DDBJ whole genome shotgun (WGS) entry which is preliminary data.</text>
</comment>
<keyword evidence="1 3" id="KW-0378">Hydrolase</keyword>
<dbReference type="PANTHER" id="PTHR43798:SF31">
    <property type="entry name" value="AB HYDROLASE SUPERFAMILY PROTEIN YCLE"/>
    <property type="match status" value="1"/>
</dbReference>
<accession>A0A4R9K4X9</accession>
<dbReference type="Gene3D" id="3.40.50.1820">
    <property type="entry name" value="alpha/beta hydrolase"/>
    <property type="match status" value="1"/>
</dbReference>
<dbReference type="InterPro" id="IPR000073">
    <property type="entry name" value="AB_hydrolase_1"/>
</dbReference>
<evidence type="ECO:0000256" key="1">
    <source>
        <dbReference type="ARBA" id="ARBA00022801"/>
    </source>
</evidence>
<dbReference type="EMBL" id="RQGD01000020">
    <property type="protein sequence ID" value="TGL61212.1"/>
    <property type="molecule type" value="Genomic_DNA"/>
</dbReference>
<dbReference type="GO" id="GO:0016020">
    <property type="term" value="C:membrane"/>
    <property type="evidence" value="ECO:0007669"/>
    <property type="project" value="TreeGrafter"/>
</dbReference>
<evidence type="ECO:0000313" key="4">
    <source>
        <dbReference type="Proteomes" id="UP000297693"/>
    </source>
</evidence>
<protein>
    <submittedName>
        <fullName evidence="3">Alpha/beta hydrolase</fullName>
    </submittedName>
</protein>
<reference evidence="3" key="1">
    <citation type="journal article" date="2019" name="PLoS Negl. Trop. Dis.">
        <title>Revisiting the worldwide diversity of Leptospira species in the environment.</title>
        <authorList>
            <person name="Vincent A.T."/>
            <person name="Schiettekatte O."/>
            <person name="Bourhy P."/>
            <person name="Veyrier F.J."/>
            <person name="Picardeau M."/>
        </authorList>
    </citation>
    <scope>NUCLEOTIDE SEQUENCE [LARGE SCALE GENOMIC DNA]</scope>
    <source>
        <strain evidence="3">201702476</strain>
    </source>
</reference>
<dbReference type="PANTHER" id="PTHR43798">
    <property type="entry name" value="MONOACYLGLYCEROL LIPASE"/>
    <property type="match status" value="1"/>
</dbReference>
<dbReference type="AlphaFoldDB" id="A0A4R9K4X9"/>
<dbReference type="Pfam" id="PF00561">
    <property type="entry name" value="Abhydrolase_1"/>
    <property type="match status" value="1"/>
</dbReference>
<dbReference type="OrthoDB" id="9786110at2"/>